<comment type="caution">
    <text evidence="3">The sequence shown here is derived from an EMBL/GenBank/DDBJ whole genome shotgun (WGS) entry which is preliminary data.</text>
</comment>
<evidence type="ECO:0000256" key="2">
    <source>
        <dbReference type="SAM" id="Phobius"/>
    </source>
</evidence>
<dbReference type="AlphaFoldDB" id="A0A9D6UZV6"/>
<evidence type="ECO:0000313" key="4">
    <source>
        <dbReference type="Proteomes" id="UP000807825"/>
    </source>
</evidence>
<keyword evidence="2" id="KW-1133">Transmembrane helix</keyword>
<name>A0A9D6UZV6_9BACT</name>
<proteinExistence type="predicted"/>
<feature type="compositionally biased region" description="Basic and acidic residues" evidence="1">
    <location>
        <begin position="1"/>
        <end position="20"/>
    </location>
</feature>
<gene>
    <name evidence="3" type="ORF">HY912_01600</name>
</gene>
<keyword evidence="2" id="KW-0472">Membrane</keyword>
<accession>A0A9D6UZV6</accession>
<reference evidence="3" key="1">
    <citation type="submission" date="2020-07" db="EMBL/GenBank/DDBJ databases">
        <title>Huge and variable diversity of episymbiotic CPR bacteria and DPANN archaea in groundwater ecosystems.</title>
        <authorList>
            <person name="He C.Y."/>
            <person name="Keren R."/>
            <person name="Whittaker M."/>
            <person name="Farag I.F."/>
            <person name="Doudna J."/>
            <person name="Cate J.H.D."/>
            <person name="Banfield J.F."/>
        </authorList>
    </citation>
    <scope>NUCLEOTIDE SEQUENCE</scope>
    <source>
        <strain evidence="3">NC_groundwater_1664_Pr3_B-0.1um_52_9</strain>
    </source>
</reference>
<protein>
    <submittedName>
        <fullName evidence="3">Uncharacterized protein</fullName>
    </submittedName>
</protein>
<feature type="region of interest" description="Disordered" evidence="1">
    <location>
        <begin position="1"/>
        <end position="24"/>
    </location>
</feature>
<sequence>MRKSDVAHEHTRGEDMKEDTTESLQARPEQVVYANILEKGMLFGLLLVLATYSVYMLGILKPFVPMEEITKCWRMNVHDYLDHCSIKAGWAWVSLVGYGDFLNFIGIATLAGITIICFVSIVP</sequence>
<feature type="transmembrane region" description="Helical" evidence="2">
    <location>
        <begin position="40"/>
        <end position="60"/>
    </location>
</feature>
<keyword evidence="2" id="KW-0812">Transmembrane</keyword>
<evidence type="ECO:0000313" key="3">
    <source>
        <dbReference type="EMBL" id="MBI5248163.1"/>
    </source>
</evidence>
<evidence type="ECO:0000256" key="1">
    <source>
        <dbReference type="SAM" id="MobiDB-lite"/>
    </source>
</evidence>
<dbReference type="EMBL" id="JACRDE010000047">
    <property type="protein sequence ID" value="MBI5248163.1"/>
    <property type="molecule type" value="Genomic_DNA"/>
</dbReference>
<feature type="non-terminal residue" evidence="3">
    <location>
        <position position="123"/>
    </location>
</feature>
<feature type="transmembrane region" description="Helical" evidence="2">
    <location>
        <begin position="101"/>
        <end position="122"/>
    </location>
</feature>
<organism evidence="3 4">
    <name type="scientific">Desulfomonile tiedjei</name>
    <dbReference type="NCBI Taxonomy" id="2358"/>
    <lineage>
        <taxon>Bacteria</taxon>
        <taxon>Pseudomonadati</taxon>
        <taxon>Thermodesulfobacteriota</taxon>
        <taxon>Desulfomonilia</taxon>
        <taxon>Desulfomonilales</taxon>
        <taxon>Desulfomonilaceae</taxon>
        <taxon>Desulfomonile</taxon>
    </lineage>
</organism>
<dbReference type="Proteomes" id="UP000807825">
    <property type="component" value="Unassembled WGS sequence"/>
</dbReference>